<gene>
    <name evidence="8" type="primary">WVD2</name>
    <name evidence="8" type="ORF">KSP39_PZI019626</name>
</gene>
<proteinExistence type="inferred from homology"/>
<reference evidence="8 9" key="1">
    <citation type="journal article" date="2022" name="Nat. Plants">
        <title>Genomes of leafy and leafless Platanthera orchids illuminate the evolution of mycoheterotrophy.</title>
        <authorList>
            <person name="Li M.H."/>
            <person name="Liu K.W."/>
            <person name="Li Z."/>
            <person name="Lu H.C."/>
            <person name="Ye Q.L."/>
            <person name="Zhang D."/>
            <person name="Wang J.Y."/>
            <person name="Li Y.F."/>
            <person name="Zhong Z.M."/>
            <person name="Liu X."/>
            <person name="Yu X."/>
            <person name="Liu D.K."/>
            <person name="Tu X.D."/>
            <person name="Liu B."/>
            <person name="Hao Y."/>
            <person name="Liao X.Y."/>
            <person name="Jiang Y.T."/>
            <person name="Sun W.H."/>
            <person name="Chen J."/>
            <person name="Chen Y.Q."/>
            <person name="Ai Y."/>
            <person name="Zhai J.W."/>
            <person name="Wu S.S."/>
            <person name="Zhou Z."/>
            <person name="Hsiao Y.Y."/>
            <person name="Wu W.L."/>
            <person name="Chen Y.Y."/>
            <person name="Lin Y.F."/>
            <person name="Hsu J.L."/>
            <person name="Li C.Y."/>
            <person name="Wang Z.W."/>
            <person name="Zhao X."/>
            <person name="Zhong W.Y."/>
            <person name="Ma X.K."/>
            <person name="Ma L."/>
            <person name="Huang J."/>
            <person name="Chen G.Z."/>
            <person name="Huang M.Z."/>
            <person name="Huang L."/>
            <person name="Peng D.H."/>
            <person name="Luo Y.B."/>
            <person name="Zou S.Q."/>
            <person name="Chen S.P."/>
            <person name="Lan S."/>
            <person name="Tsai W.C."/>
            <person name="Van de Peer Y."/>
            <person name="Liu Z.J."/>
        </authorList>
    </citation>
    <scope>NUCLEOTIDE SEQUENCE [LARGE SCALE GENOMIC DNA]</scope>
    <source>
        <strain evidence="8">Lor287</strain>
    </source>
</reference>
<feature type="compositionally biased region" description="Polar residues" evidence="6">
    <location>
        <begin position="110"/>
        <end position="119"/>
    </location>
</feature>
<evidence type="ECO:0000313" key="8">
    <source>
        <dbReference type="EMBL" id="KAK8923573.1"/>
    </source>
</evidence>
<feature type="compositionally biased region" description="Basic and acidic residues" evidence="6">
    <location>
        <begin position="353"/>
        <end position="367"/>
    </location>
</feature>
<comment type="subcellular location">
    <subcellularLocation>
        <location evidence="1">Cytoplasm</location>
        <location evidence="1">Cytoskeleton</location>
    </subcellularLocation>
</comment>
<evidence type="ECO:0000313" key="9">
    <source>
        <dbReference type="Proteomes" id="UP001418222"/>
    </source>
</evidence>
<organism evidence="8 9">
    <name type="scientific">Platanthera zijinensis</name>
    <dbReference type="NCBI Taxonomy" id="2320716"/>
    <lineage>
        <taxon>Eukaryota</taxon>
        <taxon>Viridiplantae</taxon>
        <taxon>Streptophyta</taxon>
        <taxon>Embryophyta</taxon>
        <taxon>Tracheophyta</taxon>
        <taxon>Spermatophyta</taxon>
        <taxon>Magnoliopsida</taxon>
        <taxon>Liliopsida</taxon>
        <taxon>Asparagales</taxon>
        <taxon>Orchidaceae</taxon>
        <taxon>Orchidoideae</taxon>
        <taxon>Orchideae</taxon>
        <taxon>Orchidinae</taxon>
        <taxon>Platanthera</taxon>
    </lineage>
</organism>
<keyword evidence="9" id="KW-1185">Reference proteome</keyword>
<dbReference type="Pfam" id="PF06886">
    <property type="entry name" value="TPX2"/>
    <property type="match status" value="1"/>
</dbReference>
<dbReference type="PANTHER" id="PTHR46372:SF2">
    <property type="entry name" value="PROTEIN WVD2-LIKE 3"/>
    <property type="match status" value="1"/>
</dbReference>
<feature type="compositionally biased region" description="Basic and acidic residues" evidence="6">
    <location>
        <begin position="142"/>
        <end position="153"/>
    </location>
</feature>
<feature type="compositionally biased region" description="Basic and acidic residues" evidence="6">
    <location>
        <begin position="331"/>
        <end position="340"/>
    </location>
</feature>
<dbReference type="PANTHER" id="PTHR46372">
    <property type="entry name" value="PROTEIN WVD2-LIKE 3"/>
    <property type="match status" value="1"/>
</dbReference>
<feature type="compositionally biased region" description="Basic and acidic residues" evidence="6">
    <location>
        <begin position="244"/>
        <end position="260"/>
    </location>
</feature>
<evidence type="ECO:0000259" key="7">
    <source>
        <dbReference type="Pfam" id="PF06886"/>
    </source>
</evidence>
<evidence type="ECO:0000256" key="3">
    <source>
        <dbReference type="ARBA" id="ARBA00022490"/>
    </source>
</evidence>
<dbReference type="EMBL" id="JBBWWQ010000017">
    <property type="protein sequence ID" value="KAK8923573.1"/>
    <property type="molecule type" value="Genomic_DNA"/>
</dbReference>
<dbReference type="GO" id="GO:0000226">
    <property type="term" value="P:microtubule cytoskeleton organization"/>
    <property type="evidence" value="ECO:0007669"/>
    <property type="project" value="InterPro"/>
</dbReference>
<evidence type="ECO:0000256" key="6">
    <source>
        <dbReference type="SAM" id="MobiDB-lite"/>
    </source>
</evidence>
<comment type="caution">
    <text evidence="8">The sequence shown here is derived from an EMBL/GenBank/DDBJ whole genome shotgun (WGS) entry which is preliminary data.</text>
</comment>
<dbReference type="InterPro" id="IPR027329">
    <property type="entry name" value="TPX2_C"/>
</dbReference>
<dbReference type="Proteomes" id="UP001418222">
    <property type="component" value="Unassembled WGS sequence"/>
</dbReference>
<sequence>MPTYEDLDNTVFRSSHGNLKFTDNEVSKWSETSISQEDMGGSPDRKAYVRIENSEYGITEGNANSPTGFPMSPQENSQQEHEVANIQNLSVEDESPKAKLNNVADRPMLSRSSEPSVQLTAKGDNHSARSNYTVPQPFALATEKRACSSEQKKHATLNSSELPNPVKKAQANSYMESRKPLQPENSKYIDEEDACSVTSWTSASLRAFKNRTTVASTPTFRSSERAEKRKEFYSKLEQKHQALEAEKNEFEARKKEEQEAALKQLRRNMNFKATPMPNFYHEGPPPKTELKKVPPTRAKSPKLGRRKSCSDAHNSSPGDGNSKFSPIVNRRSLDSGKDASKSTGPKARTPRKAAKDESEHGGLESEPRSYTNEAELETSDAITAQS</sequence>
<dbReference type="GO" id="GO:0005874">
    <property type="term" value="C:microtubule"/>
    <property type="evidence" value="ECO:0007669"/>
    <property type="project" value="UniProtKB-KW"/>
</dbReference>
<feature type="region of interest" description="Disordered" evidence="6">
    <location>
        <begin position="58"/>
        <end position="191"/>
    </location>
</feature>
<dbReference type="GO" id="GO:0008017">
    <property type="term" value="F:microtubule binding"/>
    <property type="evidence" value="ECO:0007669"/>
    <property type="project" value="InterPro"/>
</dbReference>
<protein>
    <submittedName>
        <fullName evidence="8">Protein WAVE-DAMPENED 2</fullName>
    </submittedName>
</protein>
<evidence type="ECO:0000256" key="2">
    <source>
        <dbReference type="ARBA" id="ARBA00005885"/>
    </source>
</evidence>
<accession>A0AAP0FXR7</accession>
<keyword evidence="4" id="KW-0493">Microtubule</keyword>
<evidence type="ECO:0000256" key="1">
    <source>
        <dbReference type="ARBA" id="ARBA00004245"/>
    </source>
</evidence>
<comment type="similarity">
    <text evidence="2">Belongs to the TPX2 family.</text>
</comment>
<evidence type="ECO:0000256" key="5">
    <source>
        <dbReference type="ARBA" id="ARBA00023212"/>
    </source>
</evidence>
<feature type="compositionally biased region" description="Polar residues" evidence="6">
    <location>
        <begin position="311"/>
        <end position="324"/>
    </location>
</feature>
<feature type="domain" description="TPX2 C-terminal" evidence="7">
    <location>
        <begin position="219"/>
        <end position="293"/>
    </location>
</feature>
<feature type="compositionally biased region" description="Polar residues" evidence="6">
    <location>
        <begin position="61"/>
        <end position="77"/>
    </location>
</feature>
<keyword evidence="5" id="KW-0206">Cytoskeleton</keyword>
<dbReference type="InterPro" id="IPR044806">
    <property type="entry name" value="WVD2/WDL1-4"/>
</dbReference>
<dbReference type="AlphaFoldDB" id="A0AAP0FXR7"/>
<evidence type="ECO:0000256" key="4">
    <source>
        <dbReference type="ARBA" id="ARBA00022701"/>
    </source>
</evidence>
<name>A0AAP0FXR7_9ASPA</name>
<feature type="region of interest" description="Disordered" evidence="6">
    <location>
        <begin position="244"/>
        <end position="386"/>
    </location>
</feature>
<keyword evidence="3" id="KW-0963">Cytoplasm</keyword>